<organism evidence="1 2">
    <name type="scientific">Rhizopus microsporus</name>
    <dbReference type="NCBI Taxonomy" id="58291"/>
    <lineage>
        <taxon>Eukaryota</taxon>
        <taxon>Fungi</taxon>
        <taxon>Fungi incertae sedis</taxon>
        <taxon>Mucoromycota</taxon>
        <taxon>Mucoromycotina</taxon>
        <taxon>Mucoromycetes</taxon>
        <taxon>Mucorales</taxon>
        <taxon>Mucorineae</taxon>
        <taxon>Rhizopodaceae</taxon>
        <taxon>Rhizopus</taxon>
    </lineage>
</organism>
<dbReference type="EMBL" id="KV921311">
    <property type="protein sequence ID" value="ORE19378.1"/>
    <property type="molecule type" value="Genomic_DNA"/>
</dbReference>
<evidence type="ECO:0000313" key="2">
    <source>
        <dbReference type="Proteomes" id="UP000242381"/>
    </source>
</evidence>
<name>A0A1X0S5F3_RHIZD</name>
<sequence>MNKINPNIKKDSYSACLAGSSLHSCFVSRLTIPVWIITEGTTNGSTLMLYLFSCQEGYPYLQENKINPNIKEQIKRMSSLNHYLMCLSNQNGLAFMACLFMHLVLPCVSLQHQAMHSLTLHHGSQLVEKHSCKSLRTLCRAASSSSFSFEFKGHLACLYVQL</sequence>
<evidence type="ECO:0000313" key="1">
    <source>
        <dbReference type="EMBL" id="ORE19378.1"/>
    </source>
</evidence>
<reference evidence="1 2" key="1">
    <citation type="journal article" date="2016" name="Proc. Natl. Acad. Sci. U.S.A.">
        <title>Lipid metabolic changes in an early divergent fungus govern the establishment of a mutualistic symbiosis with endobacteria.</title>
        <authorList>
            <person name="Lastovetsky O.A."/>
            <person name="Gaspar M.L."/>
            <person name="Mondo S.J."/>
            <person name="LaButti K.M."/>
            <person name="Sandor L."/>
            <person name="Grigoriev I.V."/>
            <person name="Henry S.A."/>
            <person name="Pawlowska T.E."/>
        </authorList>
    </citation>
    <scope>NUCLEOTIDE SEQUENCE [LARGE SCALE GENOMIC DNA]</scope>
    <source>
        <strain evidence="1 2">ATCC 11559</strain>
    </source>
</reference>
<accession>A0A1X0S5F3</accession>
<protein>
    <submittedName>
        <fullName evidence="1">Uncharacterized protein</fullName>
    </submittedName>
</protein>
<dbReference type="Proteomes" id="UP000242381">
    <property type="component" value="Unassembled WGS sequence"/>
</dbReference>
<gene>
    <name evidence="1" type="ORF">BCV71DRAFT_234081</name>
</gene>
<dbReference type="AlphaFoldDB" id="A0A1X0S5F3"/>
<proteinExistence type="predicted"/>